<sequence>MYRNFLMLLGCALVFISCSSDKNDKAVEEELSLNTLVGTWNATELRIDNNTASDDAKLAKGILDLLTDKECYVVTLKFNEDLTASARNAASYVELDFTSSSFDVPCPTQYDEESTTYSFENGVVTTTDSNGEVLMIDVSISGDVMTVDATDLDIPNFTDSGELIFVRQ</sequence>
<evidence type="ECO:0000313" key="1">
    <source>
        <dbReference type="EMBL" id="MDO1513446.1"/>
    </source>
</evidence>
<dbReference type="Proteomes" id="UP001168579">
    <property type="component" value="Unassembled WGS sequence"/>
</dbReference>
<gene>
    <name evidence="1" type="ORF">Q2T41_12345</name>
</gene>
<reference evidence="1" key="2">
    <citation type="submission" date="2023-06" db="EMBL/GenBank/DDBJ databases">
        <authorList>
            <person name="Lucena T."/>
            <person name="Sun Q."/>
        </authorList>
    </citation>
    <scope>NUCLEOTIDE SEQUENCE</scope>
    <source>
        <strain evidence="1">CECT 8869</strain>
    </source>
</reference>
<name>A0ABT8RRA4_9FLAO</name>
<keyword evidence="2" id="KW-1185">Reference proteome</keyword>
<proteinExistence type="predicted"/>
<dbReference type="EMBL" id="JAUKUC010000001">
    <property type="protein sequence ID" value="MDO1513446.1"/>
    <property type="molecule type" value="Genomic_DNA"/>
</dbReference>
<dbReference type="PROSITE" id="PS51257">
    <property type="entry name" value="PROKAR_LIPOPROTEIN"/>
    <property type="match status" value="1"/>
</dbReference>
<dbReference type="RefSeq" id="WP_304436343.1">
    <property type="nucleotide sequence ID" value="NZ_JAUKUC010000001.1"/>
</dbReference>
<reference evidence="1" key="1">
    <citation type="journal article" date="2014" name="Int. J. Syst. Evol. Microbiol.">
        <title>Complete genome of a new Firmicutes species belonging to the dominant human colonic microbiota ('Ruminococcus bicirculans') reveals two chromosomes and a selective capacity to utilize plant glucans.</title>
        <authorList>
            <consortium name="NISC Comparative Sequencing Program"/>
            <person name="Wegmann U."/>
            <person name="Louis P."/>
            <person name="Goesmann A."/>
            <person name="Henrissat B."/>
            <person name="Duncan S.H."/>
            <person name="Flint H.J."/>
        </authorList>
    </citation>
    <scope>NUCLEOTIDE SEQUENCE</scope>
    <source>
        <strain evidence="1">CECT 8869</strain>
    </source>
</reference>
<protein>
    <submittedName>
        <fullName evidence="1">Lipocalin family protein</fullName>
    </submittedName>
</protein>
<organism evidence="1 2">
    <name type="scientific">Maribacter confluentis</name>
    <dbReference type="NCBI Taxonomy" id="1656093"/>
    <lineage>
        <taxon>Bacteria</taxon>
        <taxon>Pseudomonadati</taxon>
        <taxon>Bacteroidota</taxon>
        <taxon>Flavobacteriia</taxon>
        <taxon>Flavobacteriales</taxon>
        <taxon>Flavobacteriaceae</taxon>
        <taxon>Maribacter</taxon>
    </lineage>
</organism>
<evidence type="ECO:0000313" key="2">
    <source>
        <dbReference type="Proteomes" id="UP001168579"/>
    </source>
</evidence>
<comment type="caution">
    <text evidence="1">The sequence shown here is derived from an EMBL/GenBank/DDBJ whole genome shotgun (WGS) entry which is preliminary data.</text>
</comment>
<accession>A0ABT8RRA4</accession>